<dbReference type="EMBL" id="MPDP01000113">
    <property type="protein sequence ID" value="KAK1479550.1"/>
    <property type="molecule type" value="Genomic_DNA"/>
</dbReference>
<name>A0AAI9VA28_9PEZI</name>
<reference evidence="2" key="1">
    <citation type="submission" date="2016-11" db="EMBL/GenBank/DDBJ databases">
        <title>The genome sequence of Colletotrichum cuscutae.</title>
        <authorList>
            <person name="Baroncelli R."/>
        </authorList>
    </citation>
    <scope>NUCLEOTIDE SEQUENCE</scope>
    <source>
        <strain evidence="2">IMI 304802</strain>
    </source>
</reference>
<dbReference type="Proteomes" id="UP001239213">
    <property type="component" value="Unassembled WGS sequence"/>
</dbReference>
<evidence type="ECO:0000313" key="2">
    <source>
        <dbReference type="EMBL" id="KAK1479550.1"/>
    </source>
</evidence>
<gene>
    <name evidence="2" type="ORF">CCUS01_04679</name>
</gene>
<comment type="caution">
    <text evidence="2">The sequence shown here is derived from an EMBL/GenBank/DDBJ whole genome shotgun (WGS) entry which is preliminary data.</text>
</comment>
<keyword evidence="3" id="KW-1185">Reference proteome</keyword>
<evidence type="ECO:0000313" key="3">
    <source>
        <dbReference type="Proteomes" id="UP001239213"/>
    </source>
</evidence>
<proteinExistence type="predicted"/>
<dbReference type="AlphaFoldDB" id="A0AAI9VA28"/>
<sequence length="319" mass="35246">MSTRVQLSKKPSSIGNPRRMLIHPWDDASNFDTKCIHAKETLLRISSWLFEMNYSLRGIVPLAQSHSRSPGGSYSPADESRSLSSFPTISSTSHSTWHCHGTTIDPTFTANDKLGPECFGLEHNASLPSRGPAPDVCATINHRHYPRLAVWNDSVALIASSHHPHRSVFLAAMFWLLVHFDFSLVAKIHLPANLLFVYQPDRIGSSPVCDTHAQTPAAFSTTCFSTLRACIPAFTGRTTARSGWVETCRCPTGGVEGKDARRSSLTDRRIPHHAAPPTLLKITKTLCHHARRLRILYQAAIELVAPIILRAESSSSLDR</sequence>
<evidence type="ECO:0000256" key="1">
    <source>
        <dbReference type="SAM" id="MobiDB-lite"/>
    </source>
</evidence>
<accession>A0AAI9VA28</accession>
<feature type="region of interest" description="Disordered" evidence="1">
    <location>
        <begin position="64"/>
        <end position="87"/>
    </location>
</feature>
<protein>
    <submittedName>
        <fullName evidence="2">Uncharacterized protein</fullName>
    </submittedName>
</protein>
<organism evidence="2 3">
    <name type="scientific">Colletotrichum cuscutae</name>
    <dbReference type="NCBI Taxonomy" id="1209917"/>
    <lineage>
        <taxon>Eukaryota</taxon>
        <taxon>Fungi</taxon>
        <taxon>Dikarya</taxon>
        <taxon>Ascomycota</taxon>
        <taxon>Pezizomycotina</taxon>
        <taxon>Sordariomycetes</taxon>
        <taxon>Hypocreomycetidae</taxon>
        <taxon>Glomerellales</taxon>
        <taxon>Glomerellaceae</taxon>
        <taxon>Colletotrichum</taxon>
        <taxon>Colletotrichum acutatum species complex</taxon>
    </lineage>
</organism>